<keyword evidence="3" id="KW-0804">Transcription</keyword>
<sequence length="358" mass="40277">MSLDATKKLPTLRPSRDLKLTGTNKPKKVLFTPNIPNNRKRPAPSENSEETSERQKDKRPNNDATIFHNKLKTNSSNKYQFSKQQFPDSKREIEMNKRRNNVFVTTSIFSCGLAEKVIKKSQIELDKKADLILEQEMQTDADLPTSSNADRDEDNSEEHLDPYDDSIPRVLPLDRALNAKILGKQCQDDMLSLWNSKPRMLTPPWPGLDPIRVSPGHQEIDKSFPSELFNSTDDKAQILFLQLPDKFPIKRPRKPDETEMQYLASHKHGKAELSGLKDLPQGSLGNIRIHESGRVSMKIGDATFDLLNATPADFLQELVVIDHPPGSAQGHLTHLGYLSGRMVCAPDLEALASDLLPS</sequence>
<name>A0AAV7JSU3_9METZ</name>
<comment type="subcellular location">
    <subcellularLocation>
        <location evidence="1">Nucleus</location>
    </subcellularLocation>
</comment>
<evidence type="ECO:0000313" key="7">
    <source>
        <dbReference type="Proteomes" id="UP001165289"/>
    </source>
</evidence>
<dbReference type="EMBL" id="JAKMXF010000303">
    <property type="protein sequence ID" value="KAI6651490.1"/>
    <property type="molecule type" value="Genomic_DNA"/>
</dbReference>
<dbReference type="PANTHER" id="PTHR13408">
    <property type="entry name" value="DNA-DIRECTED RNA POLYMERASE III"/>
    <property type="match status" value="1"/>
</dbReference>
<keyword evidence="2 6" id="KW-0240">DNA-directed RNA polymerase</keyword>
<dbReference type="PANTHER" id="PTHR13408:SF0">
    <property type="entry name" value="DNA-DIRECTED RNA POLYMERASE III SUBUNIT RPC4"/>
    <property type="match status" value="1"/>
</dbReference>
<dbReference type="GO" id="GO:0042797">
    <property type="term" value="P:tRNA transcription by RNA polymerase III"/>
    <property type="evidence" value="ECO:0007669"/>
    <property type="project" value="TreeGrafter"/>
</dbReference>
<comment type="caution">
    <text evidence="6">The sequence shown here is derived from an EMBL/GenBank/DDBJ whole genome shotgun (WGS) entry which is preliminary data.</text>
</comment>
<dbReference type="Pfam" id="PF05132">
    <property type="entry name" value="RNA_pol_Rpc4"/>
    <property type="match status" value="1"/>
</dbReference>
<organism evidence="6 7">
    <name type="scientific">Oopsacas minuta</name>
    <dbReference type="NCBI Taxonomy" id="111878"/>
    <lineage>
        <taxon>Eukaryota</taxon>
        <taxon>Metazoa</taxon>
        <taxon>Porifera</taxon>
        <taxon>Hexactinellida</taxon>
        <taxon>Hexasterophora</taxon>
        <taxon>Lyssacinosida</taxon>
        <taxon>Leucopsacidae</taxon>
        <taxon>Oopsacas</taxon>
    </lineage>
</organism>
<dbReference type="GO" id="GO:0005666">
    <property type="term" value="C:RNA polymerase III complex"/>
    <property type="evidence" value="ECO:0007669"/>
    <property type="project" value="InterPro"/>
</dbReference>
<keyword evidence="4" id="KW-0539">Nucleus</keyword>
<dbReference type="AlphaFoldDB" id="A0AAV7JSU3"/>
<feature type="region of interest" description="Disordered" evidence="5">
    <location>
        <begin position="1"/>
        <end position="64"/>
    </location>
</feature>
<protein>
    <submittedName>
        <fullName evidence="6">DNA-directed RNA polymerase III subunit RPC4-like</fullName>
    </submittedName>
</protein>
<reference evidence="6 7" key="1">
    <citation type="journal article" date="2023" name="BMC Biol.">
        <title>The compact genome of the sponge Oopsacas minuta (Hexactinellida) is lacking key metazoan core genes.</title>
        <authorList>
            <person name="Santini S."/>
            <person name="Schenkelaars Q."/>
            <person name="Jourda C."/>
            <person name="Duchesne M."/>
            <person name="Belahbib H."/>
            <person name="Rocher C."/>
            <person name="Selva M."/>
            <person name="Riesgo A."/>
            <person name="Vervoort M."/>
            <person name="Leys S.P."/>
            <person name="Kodjabachian L."/>
            <person name="Le Bivic A."/>
            <person name="Borchiellini C."/>
            <person name="Claverie J.M."/>
            <person name="Renard E."/>
        </authorList>
    </citation>
    <scope>NUCLEOTIDE SEQUENCE [LARGE SCALE GENOMIC DNA]</scope>
    <source>
        <strain evidence="6">SPO-2</strain>
    </source>
</reference>
<evidence type="ECO:0000256" key="5">
    <source>
        <dbReference type="SAM" id="MobiDB-lite"/>
    </source>
</evidence>
<accession>A0AAV7JSU3</accession>
<evidence type="ECO:0000256" key="2">
    <source>
        <dbReference type="ARBA" id="ARBA00022478"/>
    </source>
</evidence>
<evidence type="ECO:0000256" key="3">
    <source>
        <dbReference type="ARBA" id="ARBA00023163"/>
    </source>
</evidence>
<gene>
    <name evidence="6" type="ORF">LOD99_5098</name>
</gene>
<evidence type="ECO:0000256" key="4">
    <source>
        <dbReference type="ARBA" id="ARBA00023242"/>
    </source>
</evidence>
<evidence type="ECO:0000256" key="1">
    <source>
        <dbReference type="ARBA" id="ARBA00004123"/>
    </source>
</evidence>
<dbReference type="Proteomes" id="UP001165289">
    <property type="component" value="Unassembled WGS sequence"/>
</dbReference>
<keyword evidence="7" id="KW-1185">Reference proteome</keyword>
<evidence type="ECO:0000313" key="6">
    <source>
        <dbReference type="EMBL" id="KAI6651490.1"/>
    </source>
</evidence>
<dbReference type="GO" id="GO:0003677">
    <property type="term" value="F:DNA binding"/>
    <property type="evidence" value="ECO:0007669"/>
    <property type="project" value="InterPro"/>
</dbReference>
<proteinExistence type="predicted"/>
<feature type="region of interest" description="Disordered" evidence="5">
    <location>
        <begin position="137"/>
        <end position="167"/>
    </location>
</feature>
<feature type="compositionally biased region" description="Basic and acidic residues" evidence="5">
    <location>
        <begin position="51"/>
        <end position="61"/>
    </location>
</feature>
<dbReference type="InterPro" id="IPR007811">
    <property type="entry name" value="RPC4"/>
</dbReference>